<evidence type="ECO:0000313" key="8">
    <source>
        <dbReference type="Proteomes" id="UP000182715"/>
    </source>
</evidence>
<comment type="subcellular location">
    <subcellularLocation>
        <location evidence="6">Cell outer membrane</location>
        <topology evidence="6">Lipid-anchor</topology>
    </subcellularLocation>
</comment>
<comment type="similarity">
    <text evidence="6">Belongs to the LptE lipoprotein family.</text>
</comment>
<dbReference type="InterPro" id="IPR007485">
    <property type="entry name" value="LPS_assembly_LptE"/>
</dbReference>
<dbReference type="GO" id="GO:0043165">
    <property type="term" value="P:Gram-negative-bacterium-type cell outer membrane assembly"/>
    <property type="evidence" value="ECO:0007669"/>
    <property type="project" value="UniProtKB-UniRule"/>
</dbReference>
<evidence type="ECO:0000256" key="1">
    <source>
        <dbReference type="ARBA" id="ARBA00022729"/>
    </source>
</evidence>
<evidence type="ECO:0000256" key="5">
    <source>
        <dbReference type="ARBA" id="ARBA00023288"/>
    </source>
</evidence>
<evidence type="ECO:0000256" key="6">
    <source>
        <dbReference type="HAMAP-Rule" id="MF_01186"/>
    </source>
</evidence>
<keyword evidence="2 6" id="KW-0472">Membrane</keyword>
<comment type="function">
    <text evidence="6">Together with LptD, is involved in the assembly of lipopolysaccharide (LPS) at the surface of the outer membrane. Required for the proper assembly of LptD. Binds LPS and may serve as the LPS recognition site at the outer membrane.</text>
</comment>
<keyword evidence="1 6" id="KW-0732">Signal</keyword>
<dbReference type="EMBL" id="CVTF01000015">
    <property type="protein sequence ID" value="CRY98721.1"/>
    <property type="molecule type" value="Genomic_DNA"/>
</dbReference>
<keyword evidence="3 6" id="KW-0564">Palmitate</keyword>
<evidence type="ECO:0000313" key="7">
    <source>
        <dbReference type="EMBL" id="CRY98721.1"/>
    </source>
</evidence>
<comment type="subunit">
    <text evidence="6">Component of the lipopolysaccharide transport and assembly complex. Interacts with LptD.</text>
</comment>
<name>A0A0H5QBB9_NEIMI</name>
<dbReference type="PANTHER" id="PTHR38098:SF1">
    <property type="entry name" value="LPS-ASSEMBLY LIPOPROTEIN LPTE"/>
    <property type="match status" value="1"/>
</dbReference>
<keyword evidence="4 6" id="KW-0998">Cell outer membrane</keyword>
<evidence type="ECO:0000256" key="2">
    <source>
        <dbReference type="ARBA" id="ARBA00023136"/>
    </source>
</evidence>
<dbReference type="AlphaFoldDB" id="A0A0H5QBB9"/>
<keyword evidence="5 6" id="KW-0449">Lipoprotein</keyword>
<dbReference type="PROSITE" id="PS51257">
    <property type="entry name" value="PROKAR_LIPOPROTEIN"/>
    <property type="match status" value="1"/>
</dbReference>
<proteinExistence type="inferred from homology"/>
<reference evidence="7 8" key="1">
    <citation type="submission" date="2014-11" db="EMBL/GenBank/DDBJ databases">
        <authorList>
            <person name="Diene M.Seydina."/>
        </authorList>
    </citation>
    <scope>NUCLEOTIDE SEQUENCE [LARGE SCALE GENOMIC DNA]</scope>
    <source>
        <strain evidence="7 8">Neisseria meningitidis CHUV</strain>
    </source>
</reference>
<evidence type="ECO:0000256" key="4">
    <source>
        <dbReference type="ARBA" id="ARBA00023237"/>
    </source>
</evidence>
<accession>A0A0H5QBB9</accession>
<dbReference type="GO" id="GO:0009279">
    <property type="term" value="C:cell outer membrane"/>
    <property type="evidence" value="ECO:0007669"/>
    <property type="project" value="UniProtKB-SubCell"/>
</dbReference>
<dbReference type="PANTHER" id="PTHR38098">
    <property type="entry name" value="LPS-ASSEMBLY LIPOPROTEIN LPTE"/>
    <property type="match status" value="1"/>
</dbReference>
<dbReference type="Pfam" id="PF04390">
    <property type="entry name" value="LptE"/>
    <property type="match status" value="1"/>
</dbReference>
<evidence type="ECO:0000256" key="3">
    <source>
        <dbReference type="ARBA" id="ARBA00023139"/>
    </source>
</evidence>
<dbReference type="Proteomes" id="UP000182715">
    <property type="component" value="Unassembled WGS sequence"/>
</dbReference>
<gene>
    <name evidence="6" type="primary">lptE</name>
</gene>
<dbReference type="HAMAP" id="MF_01186">
    <property type="entry name" value="LPS_assembly_LptE"/>
    <property type="match status" value="1"/>
</dbReference>
<protein>
    <recommendedName>
        <fullName evidence="6">LPS-assembly lipoprotein LptE</fullName>
    </recommendedName>
</protein>
<dbReference type="GO" id="GO:1990351">
    <property type="term" value="C:transporter complex"/>
    <property type="evidence" value="ECO:0007669"/>
    <property type="project" value="TreeGrafter"/>
</dbReference>
<dbReference type="Gene3D" id="3.30.160.150">
    <property type="entry name" value="Lipoprotein like domain"/>
    <property type="match status" value="1"/>
</dbReference>
<sequence>MNKLFLTAAVLMLGACGFHLKGADGISPPLTYRSWHIEGGQALQFPLETALYQASGRVDDAAGAQMTLRIDSVSQNKETYTVTRAAVINEYLLILTVEAQVLKRGEPVGKPMTVSVRRVLAYADNEILGKQEEEAALWAEMRQDAAEQIVRRLTFLKAE</sequence>
<organism evidence="7 8">
    <name type="scientific">Neisseria meningitidis serogroup B</name>
    <dbReference type="NCBI Taxonomy" id="491"/>
    <lineage>
        <taxon>Bacteria</taxon>
        <taxon>Pseudomonadati</taxon>
        <taxon>Pseudomonadota</taxon>
        <taxon>Betaproteobacteria</taxon>
        <taxon>Neisseriales</taxon>
        <taxon>Neisseriaceae</taxon>
        <taxon>Neisseria</taxon>
    </lineage>
</organism>
<dbReference type="SMR" id="A0A0H5QBB9"/>